<comment type="caution">
    <text evidence="3">The sequence shown here is derived from an EMBL/GenBank/DDBJ whole genome shotgun (WGS) entry which is preliminary data.</text>
</comment>
<feature type="region of interest" description="Disordered" evidence="2">
    <location>
        <begin position="72"/>
        <end position="149"/>
    </location>
</feature>
<reference evidence="3 4" key="1">
    <citation type="journal article" date="2024" name="Proc. Natl. Acad. Sci. U.S.A.">
        <title>The genetic regulatory architecture and epigenomic basis for age-related changes in rattlesnake venom.</title>
        <authorList>
            <person name="Hogan M.P."/>
            <person name="Holding M.L."/>
            <person name="Nystrom G.S."/>
            <person name="Colston T.J."/>
            <person name="Bartlett D.A."/>
            <person name="Mason A.J."/>
            <person name="Ellsworth S.A."/>
            <person name="Rautsaw R.M."/>
            <person name="Lawrence K.C."/>
            <person name="Strickland J.L."/>
            <person name="He B."/>
            <person name="Fraser P."/>
            <person name="Margres M.J."/>
            <person name="Gilbert D.M."/>
            <person name="Gibbs H.L."/>
            <person name="Parkinson C.L."/>
            <person name="Rokyta D.R."/>
        </authorList>
    </citation>
    <scope>NUCLEOTIDE SEQUENCE [LARGE SCALE GENOMIC DNA]</scope>
    <source>
        <strain evidence="3">DRR0105</strain>
    </source>
</reference>
<evidence type="ECO:0000313" key="3">
    <source>
        <dbReference type="EMBL" id="KAK9395135.1"/>
    </source>
</evidence>
<name>A0AAW1AYV4_CROAD</name>
<feature type="compositionally biased region" description="Basic and acidic residues" evidence="2">
    <location>
        <begin position="74"/>
        <end position="89"/>
    </location>
</feature>
<dbReference type="SUPFAM" id="SSF48371">
    <property type="entry name" value="ARM repeat"/>
    <property type="match status" value="1"/>
</dbReference>
<proteinExistence type="inferred from homology"/>
<comment type="similarity">
    <text evidence="1">Belongs to the TTI2 family.</text>
</comment>
<dbReference type="PANTHER" id="PTHR32226">
    <property type="entry name" value="TELO2-INTERACTING PROTEIN 2"/>
    <property type="match status" value="1"/>
</dbReference>
<dbReference type="GO" id="GO:0005634">
    <property type="term" value="C:nucleus"/>
    <property type="evidence" value="ECO:0007669"/>
    <property type="project" value="TreeGrafter"/>
</dbReference>
<dbReference type="GO" id="GO:0110078">
    <property type="term" value="C:TTT Hsp90 cochaperone complex"/>
    <property type="evidence" value="ECO:0007669"/>
    <property type="project" value="InterPro"/>
</dbReference>
<dbReference type="InterPro" id="IPR018870">
    <property type="entry name" value="Tti2"/>
</dbReference>
<accession>A0AAW1AYV4</accession>
<sequence>MKRKRLFSFSLGIKAERRACGGRKVQNYRSSEPPDHSRSPFLSLEERRLNFRFRRKAEIRMNFRSAAVGPLLRKSKEGSRNFKVQREPGRPGPGVGRRINGRGRESVQRGAARPSQAAMSGRKARPSPAGQHPSLGPATGNLGDPASSPADQALPRFLRLFGSGAPCPAKLGLVRDLSALLEAADSRWLLGAAPALLQELVLALSRYAAPLQWEPEGGRSPSEDPSGAAGAERAAEVSLVFCNILAKVEEAKDLEGLDSAGTGAILRQVVGPIFLCAVTHGAERPWTRPRSQRGAQELLDTLLCLLGYKSIPEFLRGACEGEPGWFGVVMQCLKPELTKETWQCNPATKYVFCFVLQQVQRPWLGDHLEKVLPPSLLLSDDYRVENKILGVQCLHHIIQNVPAAVLGQLNRVQVVYHALFNHLYSREAQLVQVVLLCILDLLPVLERAPHQLSHKPPRITASDKVLQLLLTHMEAESQLSLRRIYANSLPALVERLGIRIVRHLKRLHRVIVGYLEIPDGPEEAARIAALETLKCTIEHAWPRMTCRLAIILEALLRMMWDVITDESTTPEPVKTALLQRATKCLLLLNHCSQGQVKILLQGIYQSCESEHLKECLHQIQEDSVTSLPAERLQREVGPRDACFLNLEGKTSAF</sequence>
<dbReference type="PANTHER" id="PTHR32226:SF2">
    <property type="entry name" value="TELO2-INTERACTING PROTEIN 2"/>
    <property type="match status" value="1"/>
</dbReference>
<evidence type="ECO:0000256" key="1">
    <source>
        <dbReference type="ARBA" id="ARBA00034736"/>
    </source>
</evidence>
<organism evidence="3 4">
    <name type="scientific">Crotalus adamanteus</name>
    <name type="common">Eastern diamondback rattlesnake</name>
    <dbReference type="NCBI Taxonomy" id="8729"/>
    <lineage>
        <taxon>Eukaryota</taxon>
        <taxon>Metazoa</taxon>
        <taxon>Chordata</taxon>
        <taxon>Craniata</taxon>
        <taxon>Vertebrata</taxon>
        <taxon>Euteleostomi</taxon>
        <taxon>Lepidosauria</taxon>
        <taxon>Squamata</taxon>
        <taxon>Bifurcata</taxon>
        <taxon>Unidentata</taxon>
        <taxon>Episquamata</taxon>
        <taxon>Toxicofera</taxon>
        <taxon>Serpentes</taxon>
        <taxon>Colubroidea</taxon>
        <taxon>Viperidae</taxon>
        <taxon>Crotalinae</taxon>
        <taxon>Crotalus</taxon>
    </lineage>
</organism>
<dbReference type="AlphaFoldDB" id="A0AAW1AYV4"/>
<dbReference type="Proteomes" id="UP001474421">
    <property type="component" value="Unassembled WGS sequence"/>
</dbReference>
<protein>
    <submittedName>
        <fullName evidence="3">TELO2-interacting protein 2</fullName>
    </submittedName>
</protein>
<keyword evidence="4" id="KW-1185">Reference proteome</keyword>
<dbReference type="InterPro" id="IPR011989">
    <property type="entry name" value="ARM-like"/>
</dbReference>
<dbReference type="InterPro" id="IPR016024">
    <property type="entry name" value="ARM-type_fold"/>
</dbReference>
<evidence type="ECO:0000313" key="4">
    <source>
        <dbReference type="Proteomes" id="UP001474421"/>
    </source>
</evidence>
<dbReference type="Pfam" id="PF10521">
    <property type="entry name" value="Tti2"/>
    <property type="match status" value="1"/>
</dbReference>
<dbReference type="EMBL" id="JAOTOJ010000010">
    <property type="protein sequence ID" value="KAK9395135.1"/>
    <property type="molecule type" value="Genomic_DNA"/>
</dbReference>
<dbReference type="Gene3D" id="1.25.10.10">
    <property type="entry name" value="Leucine-rich Repeat Variant"/>
    <property type="match status" value="1"/>
</dbReference>
<evidence type="ECO:0000256" key="2">
    <source>
        <dbReference type="SAM" id="MobiDB-lite"/>
    </source>
</evidence>
<dbReference type="GO" id="GO:0005829">
    <property type="term" value="C:cytosol"/>
    <property type="evidence" value="ECO:0007669"/>
    <property type="project" value="TreeGrafter"/>
</dbReference>
<gene>
    <name evidence="3" type="ORF">NXF25_014481</name>
</gene>